<dbReference type="OrthoDB" id="9812206at2"/>
<dbReference type="GO" id="GO:0000287">
    <property type="term" value="F:magnesium ion binding"/>
    <property type="evidence" value="ECO:0007669"/>
    <property type="project" value="UniProtKB-UniRule"/>
</dbReference>
<dbReference type="CDD" id="cd00564">
    <property type="entry name" value="TMP_TenI"/>
    <property type="match status" value="1"/>
</dbReference>
<evidence type="ECO:0000313" key="13">
    <source>
        <dbReference type="EMBL" id="CCU80696.1"/>
    </source>
</evidence>
<feature type="binding site" evidence="9">
    <location>
        <position position="109"/>
    </location>
    <ligand>
        <name>4-amino-2-methyl-5-(diphosphooxymethyl)pyrimidine</name>
        <dbReference type="ChEBI" id="CHEBI:57841"/>
    </ligand>
</feature>
<dbReference type="GO" id="GO:0009229">
    <property type="term" value="P:thiamine diphosphate biosynthetic process"/>
    <property type="evidence" value="ECO:0007669"/>
    <property type="project" value="UniProtKB-UniRule"/>
</dbReference>
<dbReference type="HAMAP" id="MF_00097">
    <property type="entry name" value="TMP_synthase"/>
    <property type="match status" value="1"/>
</dbReference>
<feature type="binding site" evidence="9">
    <location>
        <position position="71"/>
    </location>
    <ligand>
        <name>Mg(2+)</name>
        <dbReference type="ChEBI" id="CHEBI:18420"/>
    </ligand>
</feature>
<dbReference type="Proteomes" id="UP000012063">
    <property type="component" value="Unassembled WGS sequence"/>
</dbReference>
<keyword evidence="3 9" id="KW-0479">Metal-binding</keyword>
<feature type="binding site" evidence="9">
    <location>
        <position position="168"/>
    </location>
    <ligand>
        <name>2-[(2R,5Z)-2-carboxy-4-methylthiazol-5(2H)-ylidene]ethyl phosphate</name>
        <dbReference type="ChEBI" id="CHEBI:62899"/>
    </ligand>
</feature>
<comment type="catalytic activity">
    <reaction evidence="7 9 10">
        <text>2-(2-carboxy-4-methylthiazol-5-yl)ethyl phosphate + 4-amino-2-methyl-5-(diphosphooxymethyl)pyrimidine + 2 H(+) = thiamine phosphate + CO2 + diphosphate</text>
        <dbReference type="Rhea" id="RHEA:47848"/>
        <dbReference type="ChEBI" id="CHEBI:15378"/>
        <dbReference type="ChEBI" id="CHEBI:16526"/>
        <dbReference type="ChEBI" id="CHEBI:33019"/>
        <dbReference type="ChEBI" id="CHEBI:37575"/>
        <dbReference type="ChEBI" id="CHEBI:57841"/>
        <dbReference type="ChEBI" id="CHEBI:62890"/>
        <dbReference type="EC" id="2.5.1.3"/>
    </reaction>
</comment>
<comment type="pathway">
    <text evidence="1 9 11">Cofactor biosynthesis; thiamine diphosphate biosynthesis; thiamine phosphate from 4-amino-2-methyl-5-diphosphomethylpyrimidine and 4-methyl-5-(2-phosphoethyl)-thiazole: step 1/1.</text>
</comment>
<dbReference type="InterPro" id="IPR034291">
    <property type="entry name" value="TMP_synthase"/>
</dbReference>
<feature type="binding site" evidence="9">
    <location>
        <begin position="135"/>
        <end position="137"/>
    </location>
    <ligand>
        <name>2-[(2R,5Z)-2-carboxy-4-methylthiazol-5(2H)-ylidene]ethyl phosphate</name>
        <dbReference type="ChEBI" id="CHEBI:62899"/>
    </ligand>
</feature>
<comment type="catalytic activity">
    <reaction evidence="8 9 10">
        <text>2-[(2R,5Z)-2-carboxy-4-methylthiazol-5(2H)-ylidene]ethyl phosphate + 4-amino-2-methyl-5-(diphosphooxymethyl)pyrimidine + 2 H(+) = thiamine phosphate + CO2 + diphosphate</text>
        <dbReference type="Rhea" id="RHEA:47844"/>
        <dbReference type="ChEBI" id="CHEBI:15378"/>
        <dbReference type="ChEBI" id="CHEBI:16526"/>
        <dbReference type="ChEBI" id="CHEBI:33019"/>
        <dbReference type="ChEBI" id="CHEBI:37575"/>
        <dbReference type="ChEBI" id="CHEBI:57841"/>
        <dbReference type="ChEBI" id="CHEBI:62899"/>
        <dbReference type="EC" id="2.5.1.3"/>
    </reaction>
</comment>
<feature type="binding site" evidence="9">
    <location>
        <begin position="188"/>
        <end position="189"/>
    </location>
    <ligand>
        <name>2-[(2R,5Z)-2-carboxy-4-methylthiazol-5(2H)-ylidene]ethyl phosphate</name>
        <dbReference type="ChEBI" id="CHEBI:62899"/>
    </ligand>
</feature>
<dbReference type="EC" id="2.5.1.3" evidence="9"/>
<evidence type="ECO:0000313" key="14">
    <source>
        <dbReference type="Proteomes" id="UP000012063"/>
    </source>
</evidence>
<dbReference type="PANTHER" id="PTHR20857">
    <property type="entry name" value="THIAMINE-PHOSPHATE PYROPHOSPHORYLASE"/>
    <property type="match status" value="1"/>
</dbReference>
<evidence type="ECO:0000256" key="7">
    <source>
        <dbReference type="ARBA" id="ARBA00047851"/>
    </source>
</evidence>
<evidence type="ECO:0000256" key="3">
    <source>
        <dbReference type="ARBA" id="ARBA00022723"/>
    </source>
</evidence>
<organism evidence="13 14">
    <name type="scientific">Halanaerobium saccharolyticum subsp. saccharolyticum DSM 6643</name>
    <dbReference type="NCBI Taxonomy" id="1293054"/>
    <lineage>
        <taxon>Bacteria</taxon>
        <taxon>Bacillati</taxon>
        <taxon>Bacillota</taxon>
        <taxon>Clostridia</taxon>
        <taxon>Halanaerobiales</taxon>
        <taxon>Halanaerobiaceae</taxon>
        <taxon>Halanaerobium</taxon>
    </lineage>
</organism>
<dbReference type="Gene3D" id="3.20.20.70">
    <property type="entry name" value="Aldolase class I"/>
    <property type="match status" value="1"/>
</dbReference>
<keyword evidence="4 9" id="KW-0460">Magnesium</keyword>
<keyword evidence="14" id="KW-1185">Reference proteome</keyword>
<gene>
    <name evidence="9" type="primary">thiE</name>
    <name evidence="13" type="ORF">HSACCH_02238</name>
</gene>
<dbReference type="EMBL" id="CAUI01000023">
    <property type="protein sequence ID" value="CCU80696.1"/>
    <property type="molecule type" value="Genomic_DNA"/>
</dbReference>
<protein>
    <recommendedName>
        <fullName evidence="9">Thiamine-phosphate synthase</fullName>
        <shortName evidence="9">TP synthase</shortName>
        <shortName evidence="9">TPS</shortName>
        <ecNumber evidence="9">2.5.1.3</ecNumber>
    </recommendedName>
    <alternativeName>
        <fullName evidence="9">Thiamine-phosphate pyrophosphorylase</fullName>
        <shortName evidence="9">TMP pyrophosphorylase</shortName>
        <shortName evidence="9">TMP-PPase</shortName>
    </alternativeName>
</protein>
<feature type="domain" description="Thiamine phosphate synthase/TenI" evidence="12">
    <location>
        <begin position="8"/>
        <end position="191"/>
    </location>
</feature>
<feature type="binding site" evidence="9">
    <location>
        <position position="70"/>
    </location>
    <ligand>
        <name>4-amino-2-methyl-5-(diphosphooxymethyl)pyrimidine</name>
        <dbReference type="ChEBI" id="CHEBI:57841"/>
    </ligand>
</feature>
<dbReference type="InterPro" id="IPR013785">
    <property type="entry name" value="Aldolase_TIM"/>
</dbReference>
<dbReference type="Pfam" id="PF02581">
    <property type="entry name" value="TMP-TENI"/>
    <property type="match status" value="1"/>
</dbReference>
<dbReference type="InterPro" id="IPR036206">
    <property type="entry name" value="ThiamineP_synth_sf"/>
</dbReference>
<sequence>MKTINWDLYLITEESLSAGKKSIEVVKEAAAAGVDAVQLREKELPLREKFSLGKEIKKICRRHNIDFIVNDRVDLALALDADGVHLGQSDLPLRSARRILGSDKIIGITAWKDGEIAGAEAEGADYLGVGSIFKTKSKKLSSDKNGIGLQRLKKIRKQTELPLIAVGGLNQDNSAQAIKNGADTVSVITAITKAKEIAANTAEFKEIIRAAKSKRRALKCQQKLMKIKSDLLLTSKK</sequence>
<dbReference type="RefSeq" id="WP_005489958.1">
    <property type="nucleotide sequence ID" value="NZ_CAUI01000023.1"/>
</dbReference>
<accession>M5E3B3</accession>
<comment type="cofactor">
    <cofactor evidence="9">
        <name>Mg(2+)</name>
        <dbReference type="ChEBI" id="CHEBI:18420"/>
    </cofactor>
    <text evidence="9">Binds 1 Mg(2+) ion per subunit.</text>
</comment>
<comment type="catalytic activity">
    <reaction evidence="6 9 10">
        <text>4-methyl-5-(2-phosphooxyethyl)-thiazole + 4-amino-2-methyl-5-(diphosphooxymethyl)pyrimidine + H(+) = thiamine phosphate + diphosphate</text>
        <dbReference type="Rhea" id="RHEA:22328"/>
        <dbReference type="ChEBI" id="CHEBI:15378"/>
        <dbReference type="ChEBI" id="CHEBI:33019"/>
        <dbReference type="ChEBI" id="CHEBI:37575"/>
        <dbReference type="ChEBI" id="CHEBI:57841"/>
        <dbReference type="ChEBI" id="CHEBI:58296"/>
        <dbReference type="EC" id="2.5.1.3"/>
    </reaction>
</comment>
<dbReference type="FunFam" id="3.20.20.70:FF:000096">
    <property type="entry name" value="Thiamine-phosphate synthase"/>
    <property type="match status" value="1"/>
</dbReference>
<keyword evidence="2 9" id="KW-0808">Transferase</keyword>
<comment type="caution">
    <text evidence="13">The sequence shown here is derived from an EMBL/GenBank/DDBJ whole genome shotgun (WGS) entry which is preliminary data.</text>
</comment>
<feature type="binding site" evidence="9">
    <location>
        <begin position="38"/>
        <end position="42"/>
    </location>
    <ligand>
        <name>4-amino-2-methyl-5-(diphosphooxymethyl)pyrimidine</name>
        <dbReference type="ChEBI" id="CHEBI:57841"/>
    </ligand>
</feature>
<dbReference type="FunCoup" id="M5E3B3">
    <property type="interactions" value="339"/>
</dbReference>
<dbReference type="InterPro" id="IPR022998">
    <property type="entry name" value="ThiamineP_synth_TenI"/>
</dbReference>
<dbReference type="AlphaFoldDB" id="M5E3B3"/>
<evidence type="ECO:0000256" key="5">
    <source>
        <dbReference type="ARBA" id="ARBA00022977"/>
    </source>
</evidence>
<reference evidence="14" key="1">
    <citation type="journal article" date="2013" name="Genome Announc.">
        <title>Genome Sequence of Halanaerobium saccharolyticum subsp. saccharolyticum Strain DSM 6643T, a Halophilic Hydrogen-Producing Bacterium.</title>
        <authorList>
            <person name="Kivisto A."/>
            <person name="Larjo A."/>
            <person name="Ciranna A."/>
            <person name="Santala V."/>
            <person name="Roos C."/>
            <person name="Karp M."/>
        </authorList>
    </citation>
    <scope>NUCLEOTIDE SEQUENCE [LARGE SCALE GENOMIC DNA]</scope>
    <source>
        <strain evidence="14">DSM 6643</strain>
    </source>
</reference>
<feature type="binding site" evidence="9">
    <location>
        <position position="90"/>
    </location>
    <ligand>
        <name>Mg(2+)</name>
        <dbReference type="ChEBI" id="CHEBI:18420"/>
    </ligand>
</feature>
<dbReference type="PANTHER" id="PTHR20857:SF15">
    <property type="entry name" value="THIAMINE-PHOSPHATE SYNTHASE"/>
    <property type="match status" value="1"/>
</dbReference>
<evidence type="ECO:0000256" key="9">
    <source>
        <dbReference type="HAMAP-Rule" id="MF_00097"/>
    </source>
</evidence>
<evidence type="ECO:0000259" key="12">
    <source>
        <dbReference type="Pfam" id="PF02581"/>
    </source>
</evidence>
<proteinExistence type="inferred from homology"/>
<dbReference type="eggNOG" id="COG0352">
    <property type="taxonomic scope" value="Bacteria"/>
</dbReference>
<evidence type="ECO:0000256" key="1">
    <source>
        <dbReference type="ARBA" id="ARBA00005165"/>
    </source>
</evidence>
<comment type="similarity">
    <text evidence="9 10">Belongs to the thiamine-phosphate synthase family.</text>
</comment>
<dbReference type="STRING" id="1293054.HSACCH_02238"/>
<name>M5E3B3_9FIRM</name>
<dbReference type="GO" id="GO:0005737">
    <property type="term" value="C:cytoplasm"/>
    <property type="evidence" value="ECO:0007669"/>
    <property type="project" value="TreeGrafter"/>
</dbReference>
<evidence type="ECO:0000256" key="6">
    <source>
        <dbReference type="ARBA" id="ARBA00047334"/>
    </source>
</evidence>
<comment type="function">
    <text evidence="9">Condenses 4-methyl-5-(beta-hydroxyethyl)thiazole monophosphate (THZ-P) and 2-methyl-4-amino-5-hydroxymethyl pyrimidine pyrophosphate (HMP-PP) to form thiamine monophosphate (TMP).</text>
</comment>
<dbReference type="NCBIfam" id="TIGR00693">
    <property type="entry name" value="thiE"/>
    <property type="match status" value="1"/>
</dbReference>
<keyword evidence="5 9" id="KW-0784">Thiamine biosynthesis</keyword>
<dbReference type="UniPathway" id="UPA00060">
    <property type="reaction ID" value="UER00141"/>
</dbReference>
<dbReference type="GO" id="GO:0004789">
    <property type="term" value="F:thiamine-phosphate diphosphorylase activity"/>
    <property type="evidence" value="ECO:0007669"/>
    <property type="project" value="UniProtKB-UniRule"/>
</dbReference>
<evidence type="ECO:0000256" key="4">
    <source>
        <dbReference type="ARBA" id="ARBA00022842"/>
    </source>
</evidence>
<evidence type="ECO:0000256" key="2">
    <source>
        <dbReference type="ARBA" id="ARBA00022679"/>
    </source>
</evidence>
<dbReference type="InParanoid" id="M5E3B3"/>
<evidence type="ECO:0000256" key="8">
    <source>
        <dbReference type="ARBA" id="ARBA00047883"/>
    </source>
</evidence>
<evidence type="ECO:0000256" key="11">
    <source>
        <dbReference type="RuleBase" id="RU004253"/>
    </source>
</evidence>
<feature type="binding site" evidence="9">
    <location>
        <position position="138"/>
    </location>
    <ligand>
        <name>4-amino-2-methyl-5-(diphosphooxymethyl)pyrimidine</name>
        <dbReference type="ChEBI" id="CHEBI:57841"/>
    </ligand>
</feature>
<evidence type="ECO:0000256" key="10">
    <source>
        <dbReference type="RuleBase" id="RU003826"/>
    </source>
</evidence>
<dbReference type="GO" id="GO:0009228">
    <property type="term" value="P:thiamine biosynthetic process"/>
    <property type="evidence" value="ECO:0007669"/>
    <property type="project" value="UniProtKB-KW"/>
</dbReference>
<dbReference type="SUPFAM" id="SSF51391">
    <property type="entry name" value="Thiamin phosphate synthase"/>
    <property type="match status" value="1"/>
</dbReference>